<dbReference type="OrthoDB" id="1750927at2759"/>
<dbReference type="EMBL" id="CAEKKB010000005">
    <property type="protein sequence ID" value="CAB4309967.1"/>
    <property type="molecule type" value="Genomic_DNA"/>
</dbReference>
<gene>
    <name evidence="1" type="ORF">CURHAP_LOCUS31787</name>
    <name evidence="2" type="ORF">ORAREDHAP_LOCUS31405</name>
</gene>
<evidence type="ECO:0000313" key="3">
    <source>
        <dbReference type="Proteomes" id="UP000507222"/>
    </source>
</evidence>
<name>A0A6J5XBJ4_PRUAR</name>
<organism evidence="2 4">
    <name type="scientific">Prunus armeniaca</name>
    <name type="common">Apricot</name>
    <name type="synonym">Armeniaca vulgaris</name>
    <dbReference type="NCBI Taxonomy" id="36596"/>
    <lineage>
        <taxon>Eukaryota</taxon>
        <taxon>Viridiplantae</taxon>
        <taxon>Streptophyta</taxon>
        <taxon>Embryophyta</taxon>
        <taxon>Tracheophyta</taxon>
        <taxon>Spermatophyta</taxon>
        <taxon>Magnoliopsida</taxon>
        <taxon>eudicotyledons</taxon>
        <taxon>Gunneridae</taxon>
        <taxon>Pentapetalae</taxon>
        <taxon>rosids</taxon>
        <taxon>fabids</taxon>
        <taxon>Rosales</taxon>
        <taxon>Rosaceae</taxon>
        <taxon>Amygdaloideae</taxon>
        <taxon>Amygdaleae</taxon>
        <taxon>Prunus</taxon>
    </lineage>
</organism>
<dbReference type="Proteomes" id="UP000507222">
    <property type="component" value="Unassembled WGS sequence"/>
</dbReference>
<dbReference type="Proteomes" id="UP000507245">
    <property type="component" value="Unassembled WGS sequence"/>
</dbReference>
<evidence type="ECO:0000313" key="2">
    <source>
        <dbReference type="EMBL" id="CAB4309967.1"/>
    </source>
</evidence>
<accession>A0A6J5XBJ4</accession>
<reference evidence="4" key="1">
    <citation type="journal article" date="2020" name="Genome Biol.">
        <title>Gamete binning: chromosome-level and haplotype-resolved genome assembly enabled by high-throughput single-cell sequencing of gamete genomes.</title>
        <authorList>
            <person name="Campoy J.A."/>
            <person name="Sun H."/>
            <person name="Goel M."/>
            <person name="Jiao W.-B."/>
            <person name="Folz-Donahue K."/>
            <person name="Wang N."/>
            <person name="Rubio M."/>
            <person name="Liu C."/>
            <person name="Kukat C."/>
            <person name="Ruiz D."/>
            <person name="Huettel B."/>
            <person name="Schneeberger K."/>
        </authorList>
    </citation>
    <scope>NUCLEOTIDE SEQUENCE [LARGE SCALE GENOMIC DNA]</scope>
    <source>
        <strain evidence="4">cv. Rojo Pasion</strain>
    </source>
</reference>
<dbReference type="EMBL" id="CAEKDK010000005">
    <property type="protein sequence ID" value="CAB4279506.1"/>
    <property type="molecule type" value="Genomic_DNA"/>
</dbReference>
<sequence>MRMLEFFWLGRRILVMSRSQCMDIRDGLACVAPKGWRKIMVEGDSKLVIDSVLKRCSVPWCIASARSRYLAFHV</sequence>
<reference evidence="2 3" key="2">
    <citation type="submission" date="2020-05" db="EMBL/GenBank/DDBJ databases">
        <authorList>
            <person name="Campoy J."/>
            <person name="Schneeberger K."/>
            <person name="Spophaly S."/>
        </authorList>
    </citation>
    <scope>NUCLEOTIDE SEQUENCE [LARGE SCALE GENOMIC DNA]</scope>
    <source>
        <strain evidence="2">PruArmRojPasFocal</strain>
    </source>
</reference>
<evidence type="ECO:0000313" key="4">
    <source>
        <dbReference type="Proteomes" id="UP000507245"/>
    </source>
</evidence>
<evidence type="ECO:0008006" key="5">
    <source>
        <dbReference type="Google" id="ProtNLM"/>
    </source>
</evidence>
<evidence type="ECO:0000313" key="1">
    <source>
        <dbReference type="EMBL" id="CAB4279506.1"/>
    </source>
</evidence>
<proteinExistence type="predicted"/>
<dbReference type="AlphaFoldDB" id="A0A6J5XBJ4"/>
<keyword evidence="4" id="KW-1185">Reference proteome</keyword>
<protein>
    <recommendedName>
        <fullName evidence="5">RNase H type-1 domain-containing protein</fullName>
    </recommendedName>
</protein>